<gene>
    <name evidence="6" type="ORF">SAMN05192540_1521</name>
</gene>
<dbReference type="InterPro" id="IPR036116">
    <property type="entry name" value="FN3_sf"/>
</dbReference>
<evidence type="ECO:0000256" key="3">
    <source>
        <dbReference type="ARBA" id="ARBA00022801"/>
    </source>
</evidence>
<keyword evidence="2" id="KW-0732">Signal</keyword>
<dbReference type="NCBIfam" id="TIGR04183">
    <property type="entry name" value="Por_Secre_tail"/>
    <property type="match status" value="1"/>
</dbReference>
<organism evidence="6 7">
    <name type="scientific">Maribacter dokdonensis</name>
    <dbReference type="NCBI Taxonomy" id="320912"/>
    <lineage>
        <taxon>Bacteria</taxon>
        <taxon>Pseudomonadati</taxon>
        <taxon>Bacteroidota</taxon>
        <taxon>Flavobacteriia</taxon>
        <taxon>Flavobacteriales</taxon>
        <taxon>Flavobacteriaceae</taxon>
        <taxon>Maribacter</taxon>
    </lineage>
</organism>
<evidence type="ECO:0000256" key="1">
    <source>
        <dbReference type="ARBA" id="ARBA00022670"/>
    </source>
</evidence>
<dbReference type="Gene3D" id="2.60.120.260">
    <property type="entry name" value="Galactose-binding domain-like"/>
    <property type="match status" value="1"/>
</dbReference>
<dbReference type="InterPro" id="IPR003961">
    <property type="entry name" value="FN3_dom"/>
</dbReference>
<reference evidence="6 7" key="1">
    <citation type="submission" date="2016-10" db="EMBL/GenBank/DDBJ databases">
        <authorList>
            <person name="de Groot N.N."/>
        </authorList>
    </citation>
    <scope>NUCLEOTIDE SEQUENCE [LARGE SCALE GENOMIC DNA]</scope>
    <source>
        <strain evidence="6 7">MAR_2009_71</strain>
    </source>
</reference>
<keyword evidence="1" id="KW-0645">Protease</keyword>
<dbReference type="SUPFAM" id="SSF49785">
    <property type="entry name" value="Galactose-binding domain-like"/>
    <property type="match status" value="1"/>
</dbReference>
<dbReference type="SUPFAM" id="SSF49265">
    <property type="entry name" value="Fibronectin type III"/>
    <property type="match status" value="1"/>
</dbReference>
<dbReference type="InterPro" id="IPR002884">
    <property type="entry name" value="P_dom"/>
</dbReference>
<accession>A0A1H4M4T0</accession>
<dbReference type="AlphaFoldDB" id="A0A1H4M4T0"/>
<evidence type="ECO:0000313" key="7">
    <source>
        <dbReference type="Proteomes" id="UP000183038"/>
    </source>
</evidence>
<dbReference type="PROSITE" id="PS51829">
    <property type="entry name" value="P_HOMO_B"/>
    <property type="match status" value="1"/>
</dbReference>
<evidence type="ECO:0000313" key="6">
    <source>
        <dbReference type="EMBL" id="SEB77953.1"/>
    </source>
</evidence>
<dbReference type="EMBL" id="FNTB01000001">
    <property type="protein sequence ID" value="SEB77953.1"/>
    <property type="molecule type" value="Genomic_DNA"/>
</dbReference>
<dbReference type="PROSITE" id="PS50853">
    <property type="entry name" value="FN3"/>
    <property type="match status" value="1"/>
</dbReference>
<dbReference type="GO" id="GO:0008237">
    <property type="term" value="F:metallopeptidase activity"/>
    <property type="evidence" value="ECO:0007669"/>
    <property type="project" value="InterPro"/>
</dbReference>
<dbReference type="Pfam" id="PF01483">
    <property type="entry name" value="P_proprotein"/>
    <property type="match status" value="1"/>
</dbReference>
<evidence type="ECO:0000256" key="2">
    <source>
        <dbReference type="ARBA" id="ARBA00022729"/>
    </source>
</evidence>
<evidence type="ECO:0000259" key="4">
    <source>
        <dbReference type="PROSITE" id="PS50853"/>
    </source>
</evidence>
<dbReference type="GO" id="GO:0006508">
    <property type="term" value="P:proteolysis"/>
    <property type="evidence" value="ECO:0007669"/>
    <property type="project" value="UniProtKB-KW"/>
</dbReference>
<dbReference type="SUPFAM" id="SSF55486">
    <property type="entry name" value="Metalloproteases ('zincins'), catalytic domain"/>
    <property type="match status" value="1"/>
</dbReference>
<dbReference type="Proteomes" id="UP000183038">
    <property type="component" value="Unassembled WGS sequence"/>
</dbReference>
<dbReference type="GO" id="GO:0004252">
    <property type="term" value="F:serine-type endopeptidase activity"/>
    <property type="evidence" value="ECO:0007669"/>
    <property type="project" value="InterPro"/>
</dbReference>
<sequence>MILVKSPLMIAKLRLVFTITIVFLSFSGVAQSTYWKNTELNGAAKRLSKQRLKVNKSKAFKLDQEQFTKVLNDGKSSKIVYFPNELGEIIPFLVEDAHLFAEGLAEKYPSIKSFKGVALNDATTQIRFSMSPKGIQSTMSTSGENGALFMQKSTDDIYVLYRRTEQEESDIDFVCKTVPEVKEYSQNVTAKLVDDQTLRKFRIAISASGEYTEFHGGTKADALAAINATLTRVNAVFERDLAITLELIANTDLVIYTNSDTDPYTGSLSSQVQNTLTSVIGESNYDIGHLFNQQDNTLDGNSGFIGAVCADGRKGSGYTTLSSPIGDAFDIDLVAHEIGHQFGANHSFSHTSEGTIVQVEPASGTTIMGYAGITGNNNVANNSDDYFHYVSIVQIRDYLETVSCGSTEVLGNTPPTLSPLVNYNIPRGTPFVLTAEANDVDTGDVLSYTWEQIDNGIVTQSTFGPTNPAGANFRSLPPSLIPQRYFPNLTRILSGELTEALPSIGDAWETVSNVGRDLNFSVTVRDNALNGGQSVSDEMTVSVSGEAGPFLVSSQSTQETFEAGSVQTITWDVANTNVAPINAETVTILLSTDRGITFTEILAENILNDGSHEVIIPNLPTSTGRIMVMADDNIFFAVNDALFSITPSEIVMDFDEVIFDVCKPNDLNVSFNYETNLGFDEESTFSVQDLPAGLTATFTPATADATDTEVSIAIEGVAGLNVGEYPIKVVATSATVTKEITLQVRVFEDNFEDVILVAPTNGFANASTDILLEWGTSIGNTQYELEIASDSAFTSIVESVSVSGSSYTPTLLDNNSTYYWRVKPKNNCGEGDFSEDFSFSTVQFNCTTKESSDTPIAISSSGTPVITSKLIFLEDLPIADINVQLDIEHTFLADLVVSLTSPAGTTVTLVSNSCGDASDINAIFDDDSPAFNCGVNPGIGGSVKPLGTLSSFNGESILGEWTLEVKDNAPSDGGRLVSFALEVCVEGDFRPDADNDGVFDDGDDLCLNTPEGQEVDASGCAIYRFPSENFVITLESETCSDNNDGSLSIAPKLALDYQITVSGNGVDLTQNFSNSFNLANLSAGTYTLCITGTDGTVVYQEYCVEVQITEPGPLNVSSKIADDGSLVTLNLTGSSFYTIELNGIAIQTEDSVVQLELQKGLNSLKVYTPIACQGVHEEQIGFYERPVVFPNPVKDVVQVYIGGQQEDVFVSIFSIDGRFIYDETTTLVNGIIQLDLSALAAGIYYLRYEGNTINGTTKVIKE</sequence>
<dbReference type="Pfam" id="PF18962">
    <property type="entry name" value="Por_Secre_tail"/>
    <property type="match status" value="1"/>
</dbReference>
<dbReference type="InterPro" id="IPR026444">
    <property type="entry name" value="Secre_tail"/>
</dbReference>
<dbReference type="Gene3D" id="3.40.390.10">
    <property type="entry name" value="Collagenase (Catalytic Domain)"/>
    <property type="match status" value="1"/>
</dbReference>
<dbReference type="InterPro" id="IPR024079">
    <property type="entry name" value="MetalloPept_cat_dom_sf"/>
</dbReference>
<keyword evidence="3" id="KW-0378">Hydrolase</keyword>
<dbReference type="InterPro" id="IPR013783">
    <property type="entry name" value="Ig-like_fold"/>
</dbReference>
<name>A0A1H4M4T0_9FLAO</name>
<protein>
    <submittedName>
        <fullName evidence="6">Por secretion system C-terminal sorting domain-containing protein</fullName>
    </submittedName>
</protein>
<evidence type="ECO:0000259" key="5">
    <source>
        <dbReference type="PROSITE" id="PS51829"/>
    </source>
</evidence>
<feature type="domain" description="P/Homo B" evidence="5">
    <location>
        <begin position="841"/>
        <end position="991"/>
    </location>
</feature>
<dbReference type="Gene3D" id="2.60.40.10">
    <property type="entry name" value="Immunoglobulins"/>
    <property type="match status" value="1"/>
</dbReference>
<dbReference type="InterPro" id="IPR008979">
    <property type="entry name" value="Galactose-bd-like_sf"/>
</dbReference>
<feature type="domain" description="Fibronectin type-III" evidence="4">
    <location>
        <begin position="755"/>
        <end position="844"/>
    </location>
</feature>
<dbReference type="Pfam" id="PF13583">
    <property type="entry name" value="Reprolysin_4"/>
    <property type="match status" value="1"/>
</dbReference>
<proteinExistence type="predicted"/>